<proteinExistence type="predicted"/>
<accession>B4SD97</accession>
<organism evidence="2 3">
    <name type="scientific">Pelodictyon phaeoclathratiforme (strain DSM 5477 / BU-1)</name>
    <dbReference type="NCBI Taxonomy" id="324925"/>
    <lineage>
        <taxon>Bacteria</taxon>
        <taxon>Pseudomonadati</taxon>
        <taxon>Chlorobiota</taxon>
        <taxon>Chlorobiia</taxon>
        <taxon>Chlorobiales</taxon>
        <taxon>Chlorobiaceae</taxon>
        <taxon>Chlorobium/Pelodictyon group</taxon>
        <taxon>Pelodictyon</taxon>
    </lineage>
</organism>
<dbReference type="KEGG" id="pph:Ppha_2153"/>
<protein>
    <recommendedName>
        <fullName evidence="1">Putative zinc-finger domain-containing protein</fullName>
    </recommendedName>
</protein>
<dbReference type="OrthoDB" id="978644at2"/>
<dbReference type="HOGENOM" id="CLU_2510069_0_0_10"/>
<evidence type="ECO:0000259" key="1">
    <source>
        <dbReference type="Pfam" id="PF13490"/>
    </source>
</evidence>
<dbReference type="Proteomes" id="UP000002724">
    <property type="component" value="Chromosome"/>
</dbReference>
<dbReference type="InterPro" id="IPR027383">
    <property type="entry name" value="Znf_put"/>
</dbReference>
<dbReference type="STRING" id="324925.Ppha_2153"/>
<dbReference type="AlphaFoldDB" id="B4SD97"/>
<dbReference type="Pfam" id="PF13490">
    <property type="entry name" value="zf-HC2"/>
    <property type="match status" value="1"/>
</dbReference>
<name>B4SD97_PELPB</name>
<gene>
    <name evidence="2" type="ordered locus">Ppha_2153</name>
</gene>
<dbReference type="RefSeq" id="WP_012508833.1">
    <property type="nucleotide sequence ID" value="NC_011060.1"/>
</dbReference>
<evidence type="ECO:0000313" key="2">
    <source>
        <dbReference type="EMBL" id="ACF44356.1"/>
    </source>
</evidence>
<keyword evidence="3" id="KW-1185">Reference proteome</keyword>
<evidence type="ECO:0000313" key="3">
    <source>
        <dbReference type="Proteomes" id="UP000002724"/>
    </source>
</evidence>
<dbReference type="EMBL" id="CP001110">
    <property type="protein sequence ID" value="ACF44356.1"/>
    <property type="molecule type" value="Genomic_DNA"/>
</dbReference>
<feature type="domain" description="Putative zinc-finger" evidence="1">
    <location>
        <begin position="3"/>
        <end position="37"/>
    </location>
</feature>
<sequence length="85" mass="9888">MNCKKASVLMSASLDGELSHLEEQDFLLHISECKECHREFEEAKKTKMIIREKIIQFKAPQTLVMSIMQLTSFNTKEHEDTLLCE</sequence>
<reference evidence="2 3" key="1">
    <citation type="submission" date="2008-06" db="EMBL/GenBank/DDBJ databases">
        <title>Complete sequence of Pelodictyon phaeoclathratiforme BU-1.</title>
        <authorList>
            <consortium name="US DOE Joint Genome Institute"/>
            <person name="Lucas S."/>
            <person name="Copeland A."/>
            <person name="Lapidus A."/>
            <person name="Glavina del Rio T."/>
            <person name="Dalin E."/>
            <person name="Tice H."/>
            <person name="Bruce D."/>
            <person name="Goodwin L."/>
            <person name="Pitluck S."/>
            <person name="Schmutz J."/>
            <person name="Larimer F."/>
            <person name="Land M."/>
            <person name="Hauser L."/>
            <person name="Kyrpides N."/>
            <person name="Mikhailova N."/>
            <person name="Liu Z."/>
            <person name="Li T."/>
            <person name="Zhao F."/>
            <person name="Overmann J."/>
            <person name="Bryant D.A."/>
            <person name="Richardson P."/>
        </authorList>
    </citation>
    <scope>NUCLEOTIDE SEQUENCE [LARGE SCALE GENOMIC DNA]</scope>
    <source>
        <strain evidence="3">DSM 5477 / BU-1</strain>
    </source>
</reference>
<dbReference type="eggNOG" id="COG5662">
    <property type="taxonomic scope" value="Bacteria"/>
</dbReference>